<evidence type="ECO:0000256" key="7">
    <source>
        <dbReference type="ARBA" id="ARBA00022989"/>
    </source>
</evidence>
<comment type="subcellular location">
    <subcellularLocation>
        <location evidence="1">Cell membrane</location>
        <topology evidence="1">Multi-pass membrane protein</topology>
    </subcellularLocation>
</comment>
<dbReference type="AlphaFoldDB" id="A0A2C1LZ20"/>
<evidence type="ECO:0000256" key="2">
    <source>
        <dbReference type="ARBA" id="ARBA00022448"/>
    </source>
</evidence>
<dbReference type="Pfam" id="PF00664">
    <property type="entry name" value="ABC_membrane"/>
    <property type="match status" value="1"/>
</dbReference>
<dbReference type="Gene3D" id="1.20.1560.10">
    <property type="entry name" value="ABC transporter type 1, transmembrane domain"/>
    <property type="match status" value="1"/>
</dbReference>
<dbReference type="GO" id="GO:0005886">
    <property type="term" value="C:plasma membrane"/>
    <property type="evidence" value="ECO:0007669"/>
    <property type="project" value="UniProtKB-SubCell"/>
</dbReference>
<dbReference type="EMBL" id="NUMG01000010">
    <property type="protein sequence ID" value="PGU02901.1"/>
    <property type="molecule type" value="Genomic_DNA"/>
</dbReference>
<dbReference type="InterPro" id="IPR003439">
    <property type="entry name" value="ABC_transporter-like_ATP-bd"/>
</dbReference>
<dbReference type="Pfam" id="PF00005">
    <property type="entry name" value="ABC_tran"/>
    <property type="match status" value="1"/>
</dbReference>
<gene>
    <name evidence="9" type="ORF">COD19_11380</name>
</gene>
<evidence type="ECO:0000256" key="6">
    <source>
        <dbReference type="ARBA" id="ARBA00022840"/>
    </source>
</evidence>
<dbReference type="InterPro" id="IPR039421">
    <property type="entry name" value="Type_1_exporter"/>
</dbReference>
<sequence>MSKVDKESLETLSILNVWRSFRFWPQVFGLLWGTQKFYLLIILITTGLQGITPAIILICTQNIVNSVIKAQATNSFDDVIFYFLLLISIGFMNEVISLIKNYFHKLFESLLSNRVNILIMEKTINLSLTEFENADVQDQLKRSQSEANYRPYQIFMEILSIISGVIMLFSTASILLSWRWTTTILLIVVPITSFISLLRIGKQEYQLQYNRAPKYRQSWYLTFLVTKDSSFKEIKIYKLGQYLLTRYRELFNLFYQENKSLVRRRTNISFFFKLLNQVVVAYVIFLILHDTYTKQINIGQLVGMIQAVMMTQANAQGAVQYILSFCQNNLYMQQLFTFLSLDSSDKLARSLHSKEIIENNSLDSIEQIRLRNLSFCYPNSKKLALDTIDLELNRGETVAIVGKNGSGKSTLVKLMAQLYQDYQGDILINGKSIVSYPEDQFLQKIGVVFQDFVHYEMSVRENIGFGNLMNVNNSDEVLKAAERAGIKDLVNQLPSKLDTQLGKLFKDGHQLSGGQWQRVAVARAFMRNADVYILDEPSSFLDPEAEIEVFDKFRKLVENKIGIFISHRFSSVSFADKIIVMDNGRIVESGTHHELMKLDGQYAKLYRLQMSNFAKEENLVSNH</sequence>
<dbReference type="Proteomes" id="UP000225766">
    <property type="component" value="Unassembled WGS sequence"/>
</dbReference>
<evidence type="ECO:0000256" key="3">
    <source>
        <dbReference type="ARBA" id="ARBA00022475"/>
    </source>
</evidence>
<keyword evidence="3" id="KW-1003">Cell membrane</keyword>
<dbReference type="PROSITE" id="PS00211">
    <property type="entry name" value="ABC_TRANSPORTER_1"/>
    <property type="match status" value="1"/>
</dbReference>
<dbReference type="GO" id="GO:0016887">
    <property type="term" value="F:ATP hydrolysis activity"/>
    <property type="evidence" value="ECO:0007669"/>
    <property type="project" value="InterPro"/>
</dbReference>
<accession>A0A2C1LZ20</accession>
<dbReference type="PROSITE" id="PS50893">
    <property type="entry name" value="ABC_TRANSPORTER_2"/>
    <property type="match status" value="1"/>
</dbReference>
<keyword evidence="6 9" id="KW-0067">ATP-binding</keyword>
<dbReference type="SUPFAM" id="SSF52540">
    <property type="entry name" value="P-loop containing nucleoside triphosphate hydrolases"/>
    <property type="match status" value="1"/>
</dbReference>
<dbReference type="InterPro" id="IPR036640">
    <property type="entry name" value="ABC1_TM_sf"/>
</dbReference>
<protein>
    <submittedName>
        <fullName evidence="9">ABC transporter ATP-binding protein</fullName>
    </submittedName>
</protein>
<dbReference type="OrthoDB" id="5190137at2"/>
<reference evidence="9 10" key="1">
    <citation type="submission" date="2017-09" db="EMBL/GenBank/DDBJ databases">
        <title>Large-scale bioinformatics analysis of Bacillus genomes uncovers conserved roles of natural products in bacterial physiology.</title>
        <authorList>
            <consortium name="Agbiome Team Llc"/>
            <person name="Bleich R.M."/>
            <person name="Grubbs K.J."/>
            <person name="Santa Maria K.C."/>
            <person name="Allen S.E."/>
            <person name="Farag S."/>
            <person name="Shank E.A."/>
            <person name="Bowers A."/>
        </authorList>
    </citation>
    <scope>NUCLEOTIDE SEQUENCE [LARGE SCALE GENOMIC DNA]</scope>
    <source>
        <strain evidence="9 10">AFS040105</strain>
    </source>
</reference>
<keyword evidence="4" id="KW-0812">Transmembrane</keyword>
<dbReference type="InterPro" id="IPR027417">
    <property type="entry name" value="P-loop_NTPase"/>
</dbReference>
<dbReference type="RefSeq" id="WP_088233003.1">
    <property type="nucleotide sequence ID" value="NZ_NBBB01000022.1"/>
</dbReference>
<name>A0A2C1LZ20_BACCE</name>
<dbReference type="InterPro" id="IPR017871">
    <property type="entry name" value="ABC_transporter-like_CS"/>
</dbReference>
<dbReference type="PROSITE" id="PS50929">
    <property type="entry name" value="ABC_TM1F"/>
    <property type="match status" value="1"/>
</dbReference>
<organism evidence="9 10">
    <name type="scientific">Bacillus cereus</name>
    <dbReference type="NCBI Taxonomy" id="1396"/>
    <lineage>
        <taxon>Bacteria</taxon>
        <taxon>Bacillati</taxon>
        <taxon>Bacillota</taxon>
        <taxon>Bacilli</taxon>
        <taxon>Bacillales</taxon>
        <taxon>Bacillaceae</taxon>
        <taxon>Bacillus</taxon>
        <taxon>Bacillus cereus group</taxon>
    </lineage>
</organism>
<evidence type="ECO:0000256" key="1">
    <source>
        <dbReference type="ARBA" id="ARBA00004651"/>
    </source>
</evidence>
<evidence type="ECO:0000256" key="8">
    <source>
        <dbReference type="ARBA" id="ARBA00023136"/>
    </source>
</evidence>
<dbReference type="Gene3D" id="3.40.50.300">
    <property type="entry name" value="P-loop containing nucleotide triphosphate hydrolases"/>
    <property type="match status" value="1"/>
</dbReference>
<dbReference type="InterPro" id="IPR011527">
    <property type="entry name" value="ABC1_TM_dom"/>
</dbReference>
<dbReference type="PANTHER" id="PTHR43394">
    <property type="entry name" value="ATP-DEPENDENT PERMEASE MDL1, MITOCHONDRIAL"/>
    <property type="match status" value="1"/>
</dbReference>
<evidence type="ECO:0000313" key="9">
    <source>
        <dbReference type="EMBL" id="PGU02901.1"/>
    </source>
</evidence>
<evidence type="ECO:0000313" key="10">
    <source>
        <dbReference type="Proteomes" id="UP000225766"/>
    </source>
</evidence>
<proteinExistence type="predicted"/>
<evidence type="ECO:0000256" key="5">
    <source>
        <dbReference type="ARBA" id="ARBA00022741"/>
    </source>
</evidence>
<keyword evidence="7" id="KW-1133">Transmembrane helix</keyword>
<keyword evidence="2" id="KW-0813">Transport</keyword>
<dbReference type="PANTHER" id="PTHR43394:SF1">
    <property type="entry name" value="ATP-BINDING CASSETTE SUB-FAMILY B MEMBER 10, MITOCHONDRIAL"/>
    <property type="match status" value="1"/>
</dbReference>
<dbReference type="GO" id="GO:0005524">
    <property type="term" value="F:ATP binding"/>
    <property type="evidence" value="ECO:0007669"/>
    <property type="project" value="UniProtKB-KW"/>
</dbReference>
<dbReference type="SUPFAM" id="SSF90123">
    <property type="entry name" value="ABC transporter transmembrane region"/>
    <property type="match status" value="1"/>
</dbReference>
<keyword evidence="5" id="KW-0547">Nucleotide-binding</keyword>
<evidence type="ECO:0000256" key="4">
    <source>
        <dbReference type="ARBA" id="ARBA00022692"/>
    </source>
</evidence>
<comment type="caution">
    <text evidence="9">The sequence shown here is derived from an EMBL/GenBank/DDBJ whole genome shotgun (WGS) entry which is preliminary data.</text>
</comment>
<dbReference type="SMART" id="SM00382">
    <property type="entry name" value="AAA"/>
    <property type="match status" value="1"/>
</dbReference>
<dbReference type="GO" id="GO:0015421">
    <property type="term" value="F:ABC-type oligopeptide transporter activity"/>
    <property type="evidence" value="ECO:0007669"/>
    <property type="project" value="TreeGrafter"/>
</dbReference>
<dbReference type="FunFam" id="3.40.50.300:FF:000221">
    <property type="entry name" value="Multidrug ABC transporter ATP-binding protein"/>
    <property type="match status" value="1"/>
</dbReference>
<keyword evidence="8" id="KW-0472">Membrane</keyword>
<dbReference type="InterPro" id="IPR003593">
    <property type="entry name" value="AAA+_ATPase"/>
</dbReference>